<keyword evidence="2" id="KW-0489">Methyltransferase</keyword>
<dbReference type="SUPFAM" id="SSF82199">
    <property type="entry name" value="SET domain"/>
    <property type="match status" value="1"/>
</dbReference>
<dbReference type="Pfam" id="PF00856">
    <property type="entry name" value="SET"/>
    <property type="match status" value="1"/>
</dbReference>
<accession>A0ABV7TN25</accession>
<sequence>MMMVRCYLGPSSIEGLGVFCHDDITRGDKVWRFDRMLDLSFPETKLENVERHVCDFLEHYSYPDPRRIGYRVLECDEGRFMNHSMYPNLDFSDGVWGIAVTDIPAGSELTRDYADFQTGEIVMQPPRHRVSTALLRSDMVLN</sequence>
<protein>
    <submittedName>
        <fullName evidence="2">SET domain-containing protein</fullName>
        <ecNumber evidence="2">2.1.1.-</ecNumber>
    </submittedName>
</protein>
<dbReference type="RefSeq" id="WP_386738013.1">
    <property type="nucleotide sequence ID" value="NZ_JBHRXI010000049.1"/>
</dbReference>
<dbReference type="InterPro" id="IPR001214">
    <property type="entry name" value="SET_dom"/>
</dbReference>
<dbReference type="InterPro" id="IPR046341">
    <property type="entry name" value="SET_dom_sf"/>
</dbReference>
<dbReference type="EMBL" id="JBHRXI010000049">
    <property type="protein sequence ID" value="MFC3616695.1"/>
    <property type="molecule type" value="Genomic_DNA"/>
</dbReference>
<comment type="caution">
    <text evidence="2">The sequence shown here is derived from an EMBL/GenBank/DDBJ whole genome shotgun (WGS) entry which is preliminary data.</text>
</comment>
<feature type="domain" description="SET" evidence="1">
    <location>
        <begin position="15"/>
        <end position="113"/>
    </location>
</feature>
<name>A0ABV7TN25_9RHOB</name>
<gene>
    <name evidence="2" type="ORF">ACFORG_23380</name>
</gene>
<dbReference type="GO" id="GO:0032259">
    <property type="term" value="P:methylation"/>
    <property type="evidence" value="ECO:0007669"/>
    <property type="project" value="UniProtKB-KW"/>
</dbReference>
<keyword evidence="2" id="KW-0808">Transferase</keyword>
<dbReference type="GO" id="GO:0008168">
    <property type="term" value="F:methyltransferase activity"/>
    <property type="evidence" value="ECO:0007669"/>
    <property type="project" value="UniProtKB-KW"/>
</dbReference>
<proteinExistence type="predicted"/>
<dbReference type="Gene3D" id="2.170.270.10">
    <property type="entry name" value="SET domain"/>
    <property type="match status" value="1"/>
</dbReference>
<keyword evidence="3" id="KW-1185">Reference proteome</keyword>
<evidence type="ECO:0000259" key="1">
    <source>
        <dbReference type="Pfam" id="PF00856"/>
    </source>
</evidence>
<dbReference type="EC" id="2.1.1.-" evidence="2"/>
<evidence type="ECO:0000313" key="2">
    <source>
        <dbReference type="EMBL" id="MFC3616695.1"/>
    </source>
</evidence>
<organism evidence="2 3">
    <name type="scientific">Lutimaribacter marinistellae</name>
    <dbReference type="NCBI Taxonomy" id="1820329"/>
    <lineage>
        <taxon>Bacteria</taxon>
        <taxon>Pseudomonadati</taxon>
        <taxon>Pseudomonadota</taxon>
        <taxon>Alphaproteobacteria</taxon>
        <taxon>Rhodobacterales</taxon>
        <taxon>Roseobacteraceae</taxon>
        <taxon>Lutimaribacter</taxon>
    </lineage>
</organism>
<evidence type="ECO:0000313" key="3">
    <source>
        <dbReference type="Proteomes" id="UP001595629"/>
    </source>
</evidence>
<reference evidence="3" key="1">
    <citation type="journal article" date="2019" name="Int. J. Syst. Evol. Microbiol.">
        <title>The Global Catalogue of Microorganisms (GCM) 10K type strain sequencing project: providing services to taxonomists for standard genome sequencing and annotation.</title>
        <authorList>
            <consortium name="The Broad Institute Genomics Platform"/>
            <consortium name="The Broad Institute Genome Sequencing Center for Infectious Disease"/>
            <person name="Wu L."/>
            <person name="Ma J."/>
        </authorList>
    </citation>
    <scope>NUCLEOTIDE SEQUENCE [LARGE SCALE GENOMIC DNA]</scope>
    <source>
        <strain evidence="3">KCTC 42911</strain>
    </source>
</reference>
<dbReference type="Proteomes" id="UP001595629">
    <property type="component" value="Unassembled WGS sequence"/>
</dbReference>